<dbReference type="RefSeq" id="WP_345031071.1">
    <property type="nucleotide sequence ID" value="NZ_BAABGL010000006.1"/>
</dbReference>
<gene>
    <name evidence="1" type="ORF">GCM10023167_14510</name>
</gene>
<accession>A0ABP8JDD0</accession>
<keyword evidence="2" id="KW-1185">Reference proteome</keyword>
<dbReference type="Proteomes" id="UP001500642">
    <property type="component" value="Unassembled WGS sequence"/>
</dbReference>
<reference evidence="2" key="1">
    <citation type="journal article" date="2019" name="Int. J. Syst. Evol. Microbiol.">
        <title>The Global Catalogue of Microorganisms (GCM) 10K type strain sequencing project: providing services to taxonomists for standard genome sequencing and annotation.</title>
        <authorList>
            <consortium name="The Broad Institute Genomics Platform"/>
            <consortium name="The Broad Institute Genome Sequencing Center for Infectious Disease"/>
            <person name="Wu L."/>
            <person name="Ma J."/>
        </authorList>
    </citation>
    <scope>NUCLEOTIDE SEQUENCE [LARGE SCALE GENOMIC DNA]</scope>
    <source>
        <strain evidence="2">JCM 17808</strain>
    </source>
</reference>
<dbReference type="Pfam" id="PF15698">
    <property type="entry name" value="Phosphatase"/>
    <property type="match status" value="1"/>
</dbReference>
<protein>
    <submittedName>
        <fullName evidence="1">Phosphatase</fullName>
    </submittedName>
</protein>
<sequence length="275" mass="29209">MQNRRTDRTDPTEQTAPELTRALEAARITGEVGTPREGNLSHIQRFLDQETHFHFGVPLTRDWDYDAVFDLMVGRVGISADRAHTAGQDTISTALCLAASARFAAVLGEVARGGGRILFGSGHPAGMVPVHQAFARAAEAAGAEVVRATGPITVDTDGGDVRHLGGVWVWHQHGGVPHTHSPEPVAHLLAELSRRGEAPPDLVVADHGWAGYAGGQGLRAIGFADCNDPALFVAEAQGQVEVAVPLDDDIEPQLYLPLIEFILQRAGLPAEGIAL</sequence>
<evidence type="ECO:0000313" key="2">
    <source>
        <dbReference type="Proteomes" id="UP001500642"/>
    </source>
</evidence>
<evidence type="ECO:0000313" key="1">
    <source>
        <dbReference type="EMBL" id="GAA4389095.1"/>
    </source>
</evidence>
<dbReference type="EMBL" id="BAABGL010000006">
    <property type="protein sequence ID" value="GAA4389095.1"/>
    <property type="molecule type" value="Genomic_DNA"/>
</dbReference>
<proteinExistence type="predicted"/>
<organism evidence="1 2">
    <name type="scientific">Brevibacterium pityocampae</name>
    <dbReference type="NCBI Taxonomy" id="506594"/>
    <lineage>
        <taxon>Bacteria</taxon>
        <taxon>Bacillati</taxon>
        <taxon>Actinomycetota</taxon>
        <taxon>Actinomycetes</taxon>
        <taxon>Micrococcales</taxon>
        <taxon>Brevibacteriaceae</taxon>
        <taxon>Brevibacterium</taxon>
    </lineage>
</organism>
<dbReference type="InterPro" id="IPR031423">
    <property type="entry name" value="Phosphatase_SCO2771"/>
</dbReference>
<comment type="caution">
    <text evidence="1">The sequence shown here is derived from an EMBL/GenBank/DDBJ whole genome shotgun (WGS) entry which is preliminary data.</text>
</comment>
<name>A0ABP8JDD0_9MICO</name>